<dbReference type="RefSeq" id="XP_020892625.1">
    <property type="nucleotide sequence ID" value="XM_021036966.2"/>
</dbReference>
<reference evidence="9" key="1">
    <citation type="submission" date="2022-11" db="UniProtKB">
        <authorList>
            <consortium name="EnsemblMetazoa"/>
        </authorList>
    </citation>
    <scope>IDENTIFICATION</scope>
</reference>
<protein>
    <recommendedName>
        <fullName evidence="6">Small ribosomal subunit protein uS10m</fullName>
    </recommendedName>
    <alternativeName>
        <fullName evidence="7">28S ribosomal protein S10, mitochondrial</fullName>
    </alternativeName>
</protein>
<evidence type="ECO:0000256" key="3">
    <source>
        <dbReference type="ARBA" id="ARBA00022980"/>
    </source>
</evidence>
<dbReference type="SUPFAM" id="SSF54999">
    <property type="entry name" value="Ribosomal protein S10"/>
    <property type="match status" value="1"/>
</dbReference>
<keyword evidence="10" id="KW-1185">Reference proteome</keyword>
<dbReference type="GO" id="GO:0005763">
    <property type="term" value="C:mitochondrial small ribosomal subunit"/>
    <property type="evidence" value="ECO:0007669"/>
    <property type="project" value="InterPro"/>
</dbReference>
<dbReference type="HAMAP" id="MF_00508">
    <property type="entry name" value="Ribosomal_uS10"/>
    <property type="match status" value="1"/>
</dbReference>
<keyword evidence="5" id="KW-0687">Ribonucleoprotein</keyword>
<evidence type="ECO:0000259" key="8">
    <source>
        <dbReference type="SMART" id="SM01403"/>
    </source>
</evidence>
<dbReference type="Gene3D" id="3.30.70.600">
    <property type="entry name" value="Ribosomal protein S10 domain"/>
    <property type="match status" value="1"/>
</dbReference>
<sequence length="210" mass="24539">MSSNKKLRTIFIVFVGFSQANVLLRCVISSHVYPTTEHRQKRIWKPLINRNTYSTLLVNTEKRLMKRDLIYPNILVTVKGYDAAVLDHFCQFIKGASHIFDLDVTKKFNLPTEKISQTIANPPDSYKKHKTTYEFKKHGRMMQIKEIPVEKADIWLQFVQSNLPEGVNLHIELKTWQDFVSPPDPRIEEQRKLAILRKKGLFNPTSDKTK</sequence>
<evidence type="ECO:0000256" key="1">
    <source>
        <dbReference type="ARBA" id="ARBA00004173"/>
    </source>
</evidence>
<proteinExistence type="inferred from homology"/>
<dbReference type="PANTHER" id="PTHR13334:SF4">
    <property type="entry name" value="SMALL RIBOSOMAL SUBUNIT PROTEIN US10M"/>
    <property type="match status" value="1"/>
</dbReference>
<dbReference type="AlphaFoldDB" id="A0A913WQL9"/>
<dbReference type="InterPro" id="IPR036838">
    <property type="entry name" value="Ribosomal_uS10_dom_sf"/>
</dbReference>
<dbReference type="PANTHER" id="PTHR13334">
    <property type="entry name" value="MITOCHONDRIAL 28S RIBOSOMAL PROTEIN S10"/>
    <property type="match status" value="1"/>
</dbReference>
<accession>A0A913WQL9</accession>
<dbReference type="GeneID" id="110231897"/>
<keyword evidence="3" id="KW-0689">Ribosomal protein</keyword>
<comment type="subcellular location">
    <subcellularLocation>
        <location evidence="1">Mitochondrion</location>
    </subcellularLocation>
</comment>
<dbReference type="KEGG" id="epa:110231897"/>
<dbReference type="InterPro" id="IPR027486">
    <property type="entry name" value="Ribosomal_uS10_dom"/>
</dbReference>
<evidence type="ECO:0000313" key="9">
    <source>
        <dbReference type="EnsemblMetazoa" id="XP_020892625.1"/>
    </source>
</evidence>
<dbReference type="Proteomes" id="UP000887567">
    <property type="component" value="Unplaced"/>
</dbReference>
<keyword evidence="4" id="KW-0496">Mitochondrion</keyword>
<evidence type="ECO:0000256" key="2">
    <source>
        <dbReference type="ARBA" id="ARBA00007102"/>
    </source>
</evidence>
<dbReference type="SMART" id="SM01403">
    <property type="entry name" value="Ribosomal_S10"/>
    <property type="match status" value="1"/>
</dbReference>
<name>A0A913WQL9_EXADI</name>
<evidence type="ECO:0000256" key="5">
    <source>
        <dbReference type="ARBA" id="ARBA00023274"/>
    </source>
</evidence>
<evidence type="ECO:0000256" key="4">
    <source>
        <dbReference type="ARBA" id="ARBA00023128"/>
    </source>
</evidence>
<dbReference type="Pfam" id="PF00338">
    <property type="entry name" value="Ribosomal_S10"/>
    <property type="match status" value="1"/>
</dbReference>
<dbReference type="EnsemblMetazoa" id="XM_021036966.2">
    <property type="protein sequence ID" value="XP_020892625.1"/>
    <property type="gene ID" value="LOC110231897"/>
</dbReference>
<dbReference type="OrthoDB" id="5984298at2759"/>
<dbReference type="InterPro" id="IPR001848">
    <property type="entry name" value="Ribosomal_uS10"/>
</dbReference>
<evidence type="ECO:0000256" key="7">
    <source>
        <dbReference type="ARBA" id="ARBA00035544"/>
    </source>
</evidence>
<dbReference type="GO" id="GO:0006412">
    <property type="term" value="P:translation"/>
    <property type="evidence" value="ECO:0007669"/>
    <property type="project" value="InterPro"/>
</dbReference>
<dbReference type="GO" id="GO:0003735">
    <property type="term" value="F:structural constituent of ribosome"/>
    <property type="evidence" value="ECO:0007669"/>
    <property type="project" value="InterPro"/>
</dbReference>
<evidence type="ECO:0000256" key="6">
    <source>
        <dbReference type="ARBA" id="ARBA00035261"/>
    </source>
</evidence>
<feature type="domain" description="Small ribosomal subunit protein uS10" evidence="8">
    <location>
        <begin position="75"/>
        <end position="172"/>
    </location>
</feature>
<evidence type="ECO:0000313" key="10">
    <source>
        <dbReference type="Proteomes" id="UP000887567"/>
    </source>
</evidence>
<dbReference type="OMA" id="HIELKTW"/>
<dbReference type="InterPro" id="IPR040055">
    <property type="entry name" value="Ribosomal_uS10m"/>
</dbReference>
<organism evidence="9 10">
    <name type="scientific">Exaiptasia diaphana</name>
    <name type="common">Tropical sea anemone</name>
    <name type="synonym">Aiptasia pulchella</name>
    <dbReference type="NCBI Taxonomy" id="2652724"/>
    <lineage>
        <taxon>Eukaryota</taxon>
        <taxon>Metazoa</taxon>
        <taxon>Cnidaria</taxon>
        <taxon>Anthozoa</taxon>
        <taxon>Hexacorallia</taxon>
        <taxon>Actiniaria</taxon>
        <taxon>Aiptasiidae</taxon>
        <taxon>Exaiptasia</taxon>
    </lineage>
</organism>
<comment type="similarity">
    <text evidence="2">Belongs to the universal ribosomal protein uS10 family.</text>
</comment>